<keyword evidence="2" id="KW-1185">Reference proteome</keyword>
<organism evidence="1 2">
    <name type="scientific">Desulfoluna butyratoxydans</name>
    <dbReference type="NCBI Taxonomy" id="231438"/>
    <lineage>
        <taxon>Bacteria</taxon>
        <taxon>Pseudomonadati</taxon>
        <taxon>Thermodesulfobacteriota</taxon>
        <taxon>Desulfobacteria</taxon>
        <taxon>Desulfobacterales</taxon>
        <taxon>Desulfolunaceae</taxon>
        <taxon>Desulfoluna</taxon>
    </lineage>
</organism>
<dbReference type="Proteomes" id="UP000507962">
    <property type="component" value="Unassembled WGS sequence"/>
</dbReference>
<evidence type="ECO:0000313" key="1">
    <source>
        <dbReference type="EMBL" id="VFQ43859.1"/>
    </source>
</evidence>
<name>A0A4U8YL35_9BACT</name>
<dbReference type="AlphaFoldDB" id="A0A4U8YL35"/>
<proteinExistence type="predicted"/>
<sequence length="55" mass="6251">MRMLGLLSQVIGGDTNSYAKELEEKRGVIVRIDQGNSEFDKSGYQRLRMMMKGNV</sequence>
<reference evidence="1 2" key="1">
    <citation type="submission" date="2019-03" db="EMBL/GenBank/DDBJ databases">
        <authorList>
            <person name="Nijsse B."/>
        </authorList>
    </citation>
    <scope>NUCLEOTIDE SEQUENCE [LARGE SCALE GENOMIC DNA]</scope>
    <source>
        <strain evidence="1">Desulfoluna butyratoxydans MSL71</strain>
    </source>
</reference>
<evidence type="ECO:0000313" key="2">
    <source>
        <dbReference type="Proteomes" id="UP000507962"/>
    </source>
</evidence>
<protein>
    <submittedName>
        <fullName evidence="1">Uncharacterized protein</fullName>
    </submittedName>
</protein>
<dbReference type="EMBL" id="CAADHO010000002">
    <property type="protein sequence ID" value="VFQ43859.1"/>
    <property type="molecule type" value="Genomic_DNA"/>
</dbReference>
<accession>A0A4U8YL35</accession>
<gene>
    <name evidence="1" type="ORF">MSL71_15000</name>
</gene>